<dbReference type="PATRIC" id="fig|476652.3.peg.2613"/>
<dbReference type="EC" id="2.1.1.163" evidence="5"/>
<evidence type="ECO:0000256" key="1">
    <source>
        <dbReference type="ARBA" id="ARBA00008361"/>
    </source>
</evidence>
<dbReference type="CDD" id="cd02440">
    <property type="entry name" value="AdoMet_MTases"/>
    <property type="match status" value="1"/>
</dbReference>
<dbReference type="SUPFAM" id="SSF53335">
    <property type="entry name" value="S-adenosyl-L-methionine-dependent methyltransferases"/>
    <property type="match status" value="1"/>
</dbReference>
<evidence type="ECO:0000259" key="4">
    <source>
        <dbReference type="Pfam" id="PF08241"/>
    </source>
</evidence>
<dbReference type="Pfam" id="PF08241">
    <property type="entry name" value="Methyltransf_11"/>
    <property type="match status" value="1"/>
</dbReference>
<proteinExistence type="inferred from homology"/>
<dbReference type="PANTHER" id="PTHR44942:SF4">
    <property type="entry name" value="METHYLTRANSFERASE TYPE 11 DOMAIN-CONTAINING PROTEIN"/>
    <property type="match status" value="1"/>
</dbReference>
<protein>
    <submittedName>
        <fullName evidence="5">Ubiquinone/menaquinone biosynthesis C-methyltransferase UbiE</fullName>
        <ecNumber evidence="5">2.1.1.163</ecNumber>
        <ecNumber evidence="5">2.1.1.201</ecNumber>
    </submittedName>
</protein>
<dbReference type="GO" id="GO:0008757">
    <property type="term" value="F:S-adenosylmethionine-dependent methyltransferase activity"/>
    <property type="evidence" value="ECO:0007669"/>
    <property type="project" value="InterPro"/>
</dbReference>
<dbReference type="GO" id="GO:0043770">
    <property type="term" value="F:demethylmenaquinone methyltransferase activity"/>
    <property type="evidence" value="ECO:0007669"/>
    <property type="project" value="UniProtKB-EC"/>
</dbReference>
<dbReference type="EMBL" id="LDZY01000008">
    <property type="protein sequence ID" value="KLU65363.1"/>
    <property type="molecule type" value="Genomic_DNA"/>
</dbReference>
<comment type="caution">
    <text evidence="5">The sequence shown here is derived from an EMBL/GenBank/DDBJ whole genome shotgun (WGS) entry which is preliminary data.</text>
</comment>
<evidence type="ECO:0000256" key="3">
    <source>
        <dbReference type="ARBA" id="ARBA00022679"/>
    </source>
</evidence>
<evidence type="ECO:0000256" key="2">
    <source>
        <dbReference type="ARBA" id="ARBA00022603"/>
    </source>
</evidence>
<evidence type="ECO:0000313" key="5">
    <source>
        <dbReference type="EMBL" id="KLU65363.1"/>
    </source>
</evidence>
<keyword evidence="2 5" id="KW-0489">Methyltransferase</keyword>
<dbReference type="STRING" id="476652.DEAC_c25000"/>
<dbReference type="GO" id="GO:0032259">
    <property type="term" value="P:methylation"/>
    <property type="evidence" value="ECO:0007669"/>
    <property type="project" value="UniProtKB-KW"/>
</dbReference>
<keyword evidence="3 5" id="KW-0808">Transferase</keyword>
<dbReference type="Gene3D" id="3.40.50.150">
    <property type="entry name" value="Vaccinia Virus protein VP39"/>
    <property type="match status" value="1"/>
</dbReference>
<keyword evidence="5" id="KW-0830">Ubiquinone</keyword>
<dbReference type="RefSeq" id="WP_047810346.1">
    <property type="nucleotide sequence ID" value="NZ_LDZY01000008.1"/>
</dbReference>
<dbReference type="AlphaFoldDB" id="A0A0J1FQV6"/>
<dbReference type="PANTHER" id="PTHR44942">
    <property type="entry name" value="METHYLTRANSF_11 DOMAIN-CONTAINING PROTEIN"/>
    <property type="match status" value="1"/>
</dbReference>
<organism evidence="5 6">
    <name type="scientific">Desulfosporosinus acididurans</name>
    <dbReference type="NCBI Taxonomy" id="476652"/>
    <lineage>
        <taxon>Bacteria</taxon>
        <taxon>Bacillati</taxon>
        <taxon>Bacillota</taxon>
        <taxon>Clostridia</taxon>
        <taxon>Eubacteriales</taxon>
        <taxon>Desulfitobacteriaceae</taxon>
        <taxon>Desulfosporosinus</taxon>
    </lineage>
</organism>
<dbReference type="EC" id="2.1.1.201" evidence="5"/>
<gene>
    <name evidence="5" type="primary">ubiE_3</name>
    <name evidence="5" type="ORF">DEAC_c25000</name>
</gene>
<sequence length="268" mass="30829">MSENVKLNADRFLGFADIYSNSRPKSPEKVKEILLNYLGRNPLLVIDLGCGTGLSTAIWSDVSRRVIGIEPSMDMQRIAKEKLADLGNVKFISAFSNDTGLDNNCADIITCSQSFHWMNPQQTLKEVSRLLTKGGVFAVYDYDWPPVCNWEAELAYSLLLEKVTEIESNHPNIKDSFVRWNKDKHLTNIKNSQEFRYVREIVFSNYENCNAHRLIELALSQGGLQAILKRDKDEINSYLIRFQEKILEIYGNTEFNIDFCYRLRIGIK</sequence>
<comment type="similarity">
    <text evidence="1">Belongs to the methyltransferase superfamily.</text>
</comment>
<name>A0A0J1FQV6_9FIRM</name>
<feature type="domain" description="Methyltransferase type 11" evidence="4">
    <location>
        <begin position="47"/>
        <end position="138"/>
    </location>
</feature>
<reference evidence="5 6" key="1">
    <citation type="submission" date="2015-06" db="EMBL/GenBank/DDBJ databases">
        <title>Draft genome of the moderately acidophilic sulfate reducer Candidatus Desulfosporosinus acididurans strain M1.</title>
        <authorList>
            <person name="Poehlein A."/>
            <person name="Petzsch P."/>
            <person name="Johnson B.D."/>
            <person name="Schloemann M."/>
            <person name="Daniel R."/>
            <person name="Muehling M."/>
        </authorList>
    </citation>
    <scope>NUCLEOTIDE SEQUENCE [LARGE SCALE GENOMIC DNA]</scope>
    <source>
        <strain evidence="5 6">M1</strain>
    </source>
</reference>
<dbReference type="Proteomes" id="UP000036356">
    <property type="component" value="Unassembled WGS sequence"/>
</dbReference>
<dbReference type="InterPro" id="IPR051052">
    <property type="entry name" value="Diverse_substrate_MTase"/>
</dbReference>
<keyword evidence="6" id="KW-1185">Reference proteome</keyword>
<dbReference type="InterPro" id="IPR013216">
    <property type="entry name" value="Methyltransf_11"/>
</dbReference>
<accession>A0A0J1FQV6</accession>
<dbReference type="InterPro" id="IPR029063">
    <property type="entry name" value="SAM-dependent_MTases_sf"/>
</dbReference>
<evidence type="ECO:0000313" key="6">
    <source>
        <dbReference type="Proteomes" id="UP000036356"/>
    </source>
</evidence>
<dbReference type="GO" id="GO:0008425">
    <property type="term" value="F:2-methoxy-6-polyprenyl-1,4-benzoquinol methyltransferase activity"/>
    <property type="evidence" value="ECO:0007669"/>
    <property type="project" value="UniProtKB-EC"/>
</dbReference>